<organism evidence="1 2">
    <name type="scientific">Fluviispira sanaruensis</name>
    <dbReference type="NCBI Taxonomy" id="2493639"/>
    <lineage>
        <taxon>Bacteria</taxon>
        <taxon>Pseudomonadati</taxon>
        <taxon>Bdellovibrionota</taxon>
        <taxon>Oligoflexia</taxon>
        <taxon>Silvanigrellales</taxon>
        <taxon>Silvanigrellaceae</taxon>
        <taxon>Fluviispira</taxon>
    </lineage>
</organism>
<gene>
    <name evidence="1" type="ORF">JCM31447_29250</name>
</gene>
<accession>A0A4P2VQA5</accession>
<name>A0A4P2VQA5_FLUSA</name>
<proteinExistence type="predicted"/>
<dbReference type="OrthoDB" id="128799at2"/>
<reference evidence="1 2" key="1">
    <citation type="submission" date="2018-12" db="EMBL/GenBank/DDBJ databases">
        <title>Rubrispira sanarue gen. nov., sp., nov., a member of the order Silvanigrellales, isolated from a brackish lake in Hamamatsu Japan.</title>
        <authorList>
            <person name="Maejima Y."/>
            <person name="Iino T."/>
            <person name="Muraguchi Y."/>
            <person name="Fukuda K."/>
            <person name="Nojiri H."/>
            <person name="Ohkuma M."/>
            <person name="Moriuchi R."/>
            <person name="Dohra H."/>
            <person name="Kimbara K."/>
            <person name="Shintani M."/>
        </authorList>
    </citation>
    <scope>NUCLEOTIDE SEQUENCE [LARGE SCALE GENOMIC DNA]</scope>
    <source>
        <strain evidence="1 2">RF1110005</strain>
    </source>
</reference>
<dbReference type="Proteomes" id="UP000291236">
    <property type="component" value="Chromosome"/>
</dbReference>
<dbReference type="AlphaFoldDB" id="A0A4P2VQA5"/>
<evidence type="ECO:0000313" key="1">
    <source>
        <dbReference type="EMBL" id="BBH54454.1"/>
    </source>
</evidence>
<protein>
    <submittedName>
        <fullName evidence="1">Uncharacterized protein</fullName>
    </submittedName>
</protein>
<dbReference type="EMBL" id="AP019368">
    <property type="protein sequence ID" value="BBH54454.1"/>
    <property type="molecule type" value="Genomic_DNA"/>
</dbReference>
<dbReference type="KEGG" id="sbf:JCM31447_29250"/>
<keyword evidence="2" id="KW-1185">Reference proteome</keyword>
<sequence length="84" mass="9640">MLACIWDYYGIDSKGTAEHFEKHLKEFIHVKNVENCITGVRADGKNQAFVWCAGEENSLDKVITALKPKHFIHKEDFTEFGILI</sequence>
<evidence type="ECO:0000313" key="2">
    <source>
        <dbReference type="Proteomes" id="UP000291236"/>
    </source>
</evidence>
<dbReference type="RefSeq" id="WP_130612221.1">
    <property type="nucleotide sequence ID" value="NZ_AP019368.1"/>
</dbReference>